<proteinExistence type="predicted"/>
<dbReference type="Pfam" id="PF14825">
    <property type="entry name" value="CFAP77"/>
    <property type="match status" value="1"/>
</dbReference>
<dbReference type="PANTHER" id="PTHR28617">
    <property type="entry name" value="CILIA- AND FLAGELLA-ASSOCIATED PROTEIN 77"/>
    <property type="match status" value="1"/>
</dbReference>
<evidence type="ECO:0000313" key="1">
    <source>
        <dbReference type="EMBL" id="KAK8857809.1"/>
    </source>
</evidence>
<dbReference type="InterPro" id="IPR029147">
    <property type="entry name" value="CFAP77"/>
</dbReference>
<evidence type="ECO:0000313" key="2">
    <source>
        <dbReference type="Proteomes" id="UP001470230"/>
    </source>
</evidence>
<protein>
    <submittedName>
        <fullName evidence="1">Uncharacterized protein</fullName>
    </submittedName>
</protein>
<organism evidence="1 2">
    <name type="scientific">Tritrichomonas musculus</name>
    <dbReference type="NCBI Taxonomy" id="1915356"/>
    <lineage>
        <taxon>Eukaryota</taxon>
        <taxon>Metamonada</taxon>
        <taxon>Parabasalia</taxon>
        <taxon>Tritrichomonadida</taxon>
        <taxon>Tritrichomonadidae</taxon>
        <taxon>Tritrichomonas</taxon>
    </lineage>
</organism>
<name>A0ABR2I5L0_9EUKA</name>
<dbReference type="PANTHER" id="PTHR28617:SF1">
    <property type="entry name" value="CILIA- AND FLAGELLA-ASSOCIATED PROTEIN 77"/>
    <property type="match status" value="1"/>
</dbReference>
<dbReference type="EMBL" id="JAPFFF010000019">
    <property type="protein sequence ID" value="KAK8857809.1"/>
    <property type="molecule type" value="Genomic_DNA"/>
</dbReference>
<sequence>MIKQRPFCDQRASMKTNVLLQRHKVGRHTPSTYDLPPDDFAYGEMKHDNYGVKDIFEGFKVRPPPASARSGRSKRAIPAQRDFVATNKAALKAGCVSAREFDEFRGTHMITKKPEVNLVTQSDDDFKIMTRNMVHGVQNHIVHEMKQCLEYQYGRDAVEQARKRQELRQKRLQSPQLNKGKMHQRALLATRATRGESVKPQVAPTHADNFKMKRFLAIDHYAINDKW</sequence>
<accession>A0ABR2I5L0</accession>
<reference evidence="1 2" key="1">
    <citation type="submission" date="2024-04" db="EMBL/GenBank/DDBJ databases">
        <title>Tritrichomonas musculus Genome.</title>
        <authorList>
            <person name="Alves-Ferreira E."/>
            <person name="Grigg M."/>
            <person name="Lorenzi H."/>
            <person name="Galac M."/>
        </authorList>
    </citation>
    <scope>NUCLEOTIDE SEQUENCE [LARGE SCALE GENOMIC DNA]</scope>
    <source>
        <strain evidence="1 2">EAF2021</strain>
    </source>
</reference>
<gene>
    <name evidence="1" type="ORF">M9Y10_012903</name>
</gene>
<keyword evidence="2" id="KW-1185">Reference proteome</keyword>
<dbReference type="Proteomes" id="UP001470230">
    <property type="component" value="Unassembled WGS sequence"/>
</dbReference>
<comment type="caution">
    <text evidence="1">The sequence shown here is derived from an EMBL/GenBank/DDBJ whole genome shotgun (WGS) entry which is preliminary data.</text>
</comment>